<evidence type="ECO:0000256" key="6">
    <source>
        <dbReference type="ARBA" id="ARBA00023295"/>
    </source>
</evidence>
<dbReference type="InterPro" id="IPR040720">
    <property type="entry name" value="GH81_C"/>
</dbReference>
<reference evidence="13 14" key="1">
    <citation type="submission" date="2015-09" db="EMBL/GenBank/DDBJ databases">
        <title>Sorangium comparison.</title>
        <authorList>
            <person name="Zaburannyi N."/>
            <person name="Bunk B."/>
            <person name="Overmann J."/>
            <person name="Mueller R."/>
        </authorList>
    </citation>
    <scope>NUCLEOTIDE SEQUENCE [LARGE SCALE GENOMIC DNA]</scope>
    <source>
        <strain evidence="13 14">So ce26</strain>
    </source>
</reference>
<name>A0A2L0F5T4_SORCE</name>
<evidence type="ECO:0000256" key="5">
    <source>
        <dbReference type="ARBA" id="ARBA00023277"/>
    </source>
</evidence>
<dbReference type="EC" id="3.2.1.39" evidence="3"/>
<dbReference type="EMBL" id="CP012673">
    <property type="protein sequence ID" value="AUX46944.1"/>
    <property type="molecule type" value="Genomic_DNA"/>
</dbReference>
<dbReference type="AlphaFoldDB" id="A0A2L0F5T4"/>
<evidence type="ECO:0000256" key="3">
    <source>
        <dbReference type="ARBA" id="ARBA00012780"/>
    </source>
</evidence>
<feature type="chain" id="PRO_5014843524" description="glucan endo-1,3-beta-D-glucosidase" evidence="10">
    <location>
        <begin position="22"/>
        <end position="715"/>
    </location>
</feature>
<dbReference type="Gene3D" id="1.20.5.420">
    <property type="entry name" value="Immunoglobulin FC, subunit C"/>
    <property type="match status" value="1"/>
</dbReference>
<keyword evidence="5" id="KW-0119">Carbohydrate metabolism</keyword>
<sequence length="715" mass="76583">MILKHPILRTLTWLGCLAAIAACGADNPPPPVTSNEGGGGAGGGTGGTGGIPVETWDLNRSKPLSAGAPGFTEVAHTSEPNPALADLDAPYPTNAPWMNLVLGDGDQRINASPYDLKALGQSLSISRPEVAVDRKAVTTPDVSQLHLSARQPITGRAIKSSDLLSVTVEWSADAGTMTAPIVYGTPYVTAFYEGLAPSVLAGEGVSIIAVNGEVTSPAVVEGERFEISLNNGQTWLLYASPAISLEWDALSLTADADVVYQGSLRVALVSGTDSAAVLDQHAAVIPVGGDVEASITEDTATVSFAWKTQGEGDLLTLALPHHAALLDKAKPAEISYQTVIGRMTGVNGSRWELSYPLSTIEWDAPRRVADEWGDAIVTALEEDSAFEPDPTVADTDPYFGGKQLAKLARLAQIAEALGKKEIAAQLRERLKPLVSAWLDGENGNPFVYDTTWGGIVTTNGVADPEADSGQGYYNDHHLHYGYFIYAAAVLAKGDEAWRESYADKALWLVRDIANPSNKDNHFTPFRHLDWFRGHSWGSGLFPLPDGRSQDSTAEAVNAWYSVQLLGDAIANEDVKNLGRLLLAVETASAQTYWQVTAQSTVYGEPFRESRGVGVLWSTKADFTTRFGDDPAAVYGTQILPLTPVSESLLSEQWIEDAWPLMEQAIKPEPVPWNSPLIAAQAILDKEVAWEAAAAQTELDDGLSRTALLYWIATRP</sequence>
<dbReference type="OrthoDB" id="5480482at2"/>
<dbReference type="GO" id="GO:0071555">
    <property type="term" value="P:cell wall organization"/>
    <property type="evidence" value="ECO:0007669"/>
    <property type="project" value="UniProtKB-KW"/>
</dbReference>
<dbReference type="InterPro" id="IPR040451">
    <property type="entry name" value="GH81_N"/>
</dbReference>
<evidence type="ECO:0000256" key="7">
    <source>
        <dbReference type="ARBA" id="ARBA00023316"/>
    </source>
</evidence>
<gene>
    <name evidence="13" type="ORF">SOCE26_084540</name>
</gene>
<evidence type="ECO:0000256" key="4">
    <source>
        <dbReference type="ARBA" id="ARBA00022801"/>
    </source>
</evidence>
<dbReference type="PROSITE" id="PS52008">
    <property type="entry name" value="GH81"/>
    <property type="match status" value="1"/>
</dbReference>
<protein>
    <recommendedName>
        <fullName evidence="3">glucan endo-1,3-beta-D-glucosidase</fullName>
        <ecNumber evidence="3">3.2.1.39</ecNumber>
    </recommendedName>
</protein>
<evidence type="ECO:0000256" key="10">
    <source>
        <dbReference type="SAM" id="SignalP"/>
    </source>
</evidence>
<dbReference type="GO" id="GO:0000272">
    <property type="term" value="P:polysaccharide catabolic process"/>
    <property type="evidence" value="ECO:0007669"/>
    <property type="project" value="UniProtKB-KW"/>
</dbReference>
<dbReference type="Pfam" id="PF17652">
    <property type="entry name" value="Glyco_hydro81C"/>
    <property type="match status" value="1"/>
</dbReference>
<dbReference type="GO" id="GO:0052861">
    <property type="term" value="F:endo-1,3(4)-beta-glucanase activity"/>
    <property type="evidence" value="ECO:0007669"/>
    <property type="project" value="InterPro"/>
</dbReference>
<evidence type="ECO:0000256" key="1">
    <source>
        <dbReference type="ARBA" id="ARBA00000382"/>
    </source>
</evidence>
<accession>A0A2L0F5T4</accession>
<comment type="similarity">
    <text evidence="2">Belongs to the glycosyl hydrolase 81 family.</text>
</comment>
<feature type="compositionally biased region" description="Gly residues" evidence="9">
    <location>
        <begin position="36"/>
        <end position="50"/>
    </location>
</feature>
<organism evidence="13 14">
    <name type="scientific">Sorangium cellulosum</name>
    <name type="common">Polyangium cellulosum</name>
    <dbReference type="NCBI Taxonomy" id="56"/>
    <lineage>
        <taxon>Bacteria</taxon>
        <taxon>Pseudomonadati</taxon>
        <taxon>Myxococcota</taxon>
        <taxon>Polyangia</taxon>
        <taxon>Polyangiales</taxon>
        <taxon>Polyangiaceae</taxon>
        <taxon>Sorangium</taxon>
    </lineage>
</organism>
<dbReference type="Proteomes" id="UP000238348">
    <property type="component" value="Chromosome"/>
</dbReference>
<feature type="region of interest" description="Disordered" evidence="9">
    <location>
        <begin position="31"/>
        <end position="50"/>
    </location>
</feature>
<feature type="signal peptide" evidence="10">
    <location>
        <begin position="1"/>
        <end position="21"/>
    </location>
</feature>
<evidence type="ECO:0000259" key="11">
    <source>
        <dbReference type="Pfam" id="PF03639"/>
    </source>
</evidence>
<evidence type="ECO:0000256" key="2">
    <source>
        <dbReference type="ARBA" id="ARBA00010730"/>
    </source>
</evidence>
<dbReference type="RefSeq" id="WP_104985043.1">
    <property type="nucleotide sequence ID" value="NZ_CP012673.1"/>
</dbReference>
<keyword evidence="4" id="KW-0378">Hydrolase</keyword>
<keyword evidence="10" id="KW-0732">Signal</keyword>
<dbReference type="InterPro" id="IPR005200">
    <property type="entry name" value="Endo-beta-glucanase"/>
</dbReference>
<proteinExistence type="inferred from homology"/>
<dbReference type="Gene3D" id="2.70.98.30">
    <property type="entry name" value="Golgi alpha-mannosidase II, domain 4"/>
    <property type="match status" value="1"/>
</dbReference>
<feature type="domain" description="Glycosyl hydrolase family 81 N-terminal" evidence="11">
    <location>
        <begin position="82"/>
        <end position="360"/>
    </location>
</feature>
<keyword evidence="6" id="KW-0326">Glycosidase</keyword>
<dbReference type="GO" id="GO:0042973">
    <property type="term" value="F:glucan endo-1,3-beta-D-glucosidase activity"/>
    <property type="evidence" value="ECO:0007669"/>
    <property type="project" value="UniProtKB-EC"/>
</dbReference>
<dbReference type="Pfam" id="PF03639">
    <property type="entry name" value="Glyco_hydro_81"/>
    <property type="match status" value="1"/>
</dbReference>
<feature type="domain" description="Glycosyl hydrolase family 81 C-terminal" evidence="12">
    <location>
        <begin position="373"/>
        <end position="705"/>
    </location>
</feature>
<evidence type="ECO:0000256" key="8">
    <source>
        <dbReference type="ARBA" id="ARBA00023326"/>
    </source>
</evidence>
<dbReference type="PROSITE" id="PS51257">
    <property type="entry name" value="PROKAR_LIPOPROTEIN"/>
    <property type="match status" value="1"/>
</dbReference>
<comment type="catalytic activity">
    <reaction evidence="1">
        <text>Hydrolysis of (1-&gt;3)-beta-D-glucosidic linkages in (1-&gt;3)-beta-D-glucans.</text>
        <dbReference type="EC" id="3.2.1.39"/>
    </reaction>
</comment>
<evidence type="ECO:0000259" key="12">
    <source>
        <dbReference type="Pfam" id="PF17652"/>
    </source>
</evidence>
<evidence type="ECO:0000313" key="14">
    <source>
        <dbReference type="Proteomes" id="UP000238348"/>
    </source>
</evidence>
<dbReference type="PANTHER" id="PTHR31983:SF0">
    <property type="entry name" value="GLUCAN ENDO-1,3-BETA-D-GLUCOSIDASE 2"/>
    <property type="match status" value="1"/>
</dbReference>
<dbReference type="PANTHER" id="PTHR31983">
    <property type="entry name" value="ENDO-1,3(4)-BETA-GLUCANASE 1"/>
    <property type="match status" value="1"/>
</dbReference>
<evidence type="ECO:0000313" key="13">
    <source>
        <dbReference type="EMBL" id="AUX46944.1"/>
    </source>
</evidence>
<evidence type="ECO:0000256" key="9">
    <source>
        <dbReference type="SAM" id="MobiDB-lite"/>
    </source>
</evidence>
<keyword evidence="7" id="KW-0961">Cell wall biogenesis/degradation</keyword>
<keyword evidence="8" id="KW-0624">Polysaccharide degradation</keyword>